<dbReference type="SUPFAM" id="SSF48726">
    <property type="entry name" value="Immunoglobulin"/>
    <property type="match status" value="1"/>
</dbReference>
<evidence type="ECO:0000259" key="2">
    <source>
        <dbReference type="Pfam" id="PF07679"/>
    </source>
</evidence>
<sequence>MLFSVVVEPFETELVLDEMVISSNKYEVVNTVISSFESRMALTVRKLSSADVGGYRCVAKNSLGEVDSIIRLYEIPGPSVKNTSPALKNEDFKYSTPIEGPDNQFGSAESSDDEDDKEADSDLNTRTNKFSLTNDNSTHKNKTILLNTTNLIKQNL</sequence>
<organism evidence="3 4">
    <name type="scientific">Pararge aegeria aegeria</name>
    <dbReference type="NCBI Taxonomy" id="348720"/>
    <lineage>
        <taxon>Eukaryota</taxon>
        <taxon>Metazoa</taxon>
        <taxon>Ecdysozoa</taxon>
        <taxon>Arthropoda</taxon>
        <taxon>Hexapoda</taxon>
        <taxon>Insecta</taxon>
        <taxon>Pterygota</taxon>
        <taxon>Neoptera</taxon>
        <taxon>Endopterygota</taxon>
        <taxon>Lepidoptera</taxon>
        <taxon>Glossata</taxon>
        <taxon>Ditrysia</taxon>
        <taxon>Papilionoidea</taxon>
        <taxon>Nymphalidae</taxon>
        <taxon>Satyrinae</taxon>
        <taxon>Satyrini</taxon>
        <taxon>Parargina</taxon>
        <taxon>Pararge</taxon>
    </lineage>
</organism>
<comment type="caution">
    <text evidence="3">The sequence shown here is derived from an EMBL/GenBank/DDBJ whole genome shotgun (WGS) entry which is preliminary data.</text>
</comment>
<feature type="region of interest" description="Disordered" evidence="1">
    <location>
        <begin position="77"/>
        <end position="139"/>
    </location>
</feature>
<dbReference type="AlphaFoldDB" id="A0A8S4QUR6"/>
<dbReference type="InterPro" id="IPR013098">
    <property type="entry name" value="Ig_I-set"/>
</dbReference>
<evidence type="ECO:0000313" key="4">
    <source>
        <dbReference type="Proteomes" id="UP000838756"/>
    </source>
</evidence>
<keyword evidence="4" id="KW-1185">Reference proteome</keyword>
<gene>
    <name evidence="3" type="primary">jg22411</name>
    <name evidence="3" type="ORF">PAEG_LOCUS6232</name>
</gene>
<proteinExistence type="predicted"/>
<feature type="non-terminal residue" evidence="3">
    <location>
        <position position="156"/>
    </location>
</feature>
<dbReference type="InterPro" id="IPR036179">
    <property type="entry name" value="Ig-like_dom_sf"/>
</dbReference>
<feature type="compositionally biased region" description="Polar residues" evidence="1">
    <location>
        <begin position="124"/>
        <end position="136"/>
    </location>
</feature>
<feature type="domain" description="Immunoglobulin I-set" evidence="2">
    <location>
        <begin position="33"/>
        <end position="72"/>
    </location>
</feature>
<feature type="compositionally biased region" description="Acidic residues" evidence="1">
    <location>
        <begin position="110"/>
        <end position="121"/>
    </location>
</feature>
<evidence type="ECO:0000256" key="1">
    <source>
        <dbReference type="SAM" id="MobiDB-lite"/>
    </source>
</evidence>
<feature type="non-terminal residue" evidence="3">
    <location>
        <position position="1"/>
    </location>
</feature>
<reference evidence="3" key="1">
    <citation type="submission" date="2022-03" db="EMBL/GenBank/DDBJ databases">
        <authorList>
            <person name="Lindestad O."/>
        </authorList>
    </citation>
    <scope>NUCLEOTIDE SEQUENCE</scope>
</reference>
<accession>A0A8S4QUR6</accession>
<evidence type="ECO:0000313" key="3">
    <source>
        <dbReference type="EMBL" id="CAH2218398.1"/>
    </source>
</evidence>
<dbReference type="EMBL" id="CAKXAJ010019517">
    <property type="protein sequence ID" value="CAH2218398.1"/>
    <property type="molecule type" value="Genomic_DNA"/>
</dbReference>
<dbReference type="InterPro" id="IPR013783">
    <property type="entry name" value="Ig-like_fold"/>
</dbReference>
<dbReference type="Proteomes" id="UP000838756">
    <property type="component" value="Unassembled WGS sequence"/>
</dbReference>
<name>A0A8S4QUR6_9NEOP</name>
<protein>
    <submittedName>
        <fullName evidence="3">Jg22411 protein</fullName>
    </submittedName>
</protein>
<dbReference type="Pfam" id="PF07679">
    <property type="entry name" value="I-set"/>
    <property type="match status" value="1"/>
</dbReference>
<dbReference type="Gene3D" id="2.60.40.10">
    <property type="entry name" value="Immunoglobulins"/>
    <property type="match status" value="1"/>
</dbReference>
<dbReference type="OrthoDB" id="10012075at2759"/>